<dbReference type="Pfam" id="PF01812">
    <property type="entry name" value="5-FTHF_cyc-lig"/>
    <property type="match status" value="1"/>
</dbReference>
<dbReference type="Gene3D" id="3.40.50.10420">
    <property type="entry name" value="NagB/RpiA/CoA transferase-like"/>
    <property type="match status" value="1"/>
</dbReference>
<feature type="compositionally biased region" description="Basic and acidic residues" evidence="4">
    <location>
        <begin position="15"/>
        <end position="26"/>
    </location>
</feature>
<dbReference type="PANTHER" id="PTHR23407:SF1">
    <property type="entry name" value="5-FORMYLTETRAHYDROFOLATE CYCLO-LIGASE"/>
    <property type="match status" value="1"/>
</dbReference>
<gene>
    <name evidence="5" type="ORF">UFOPK3610_00596</name>
</gene>
<evidence type="ECO:0000313" key="5">
    <source>
        <dbReference type="EMBL" id="CAB4908187.1"/>
    </source>
</evidence>
<dbReference type="PIRSF" id="PIRSF006806">
    <property type="entry name" value="FTHF_cligase"/>
    <property type="match status" value="1"/>
</dbReference>
<dbReference type="InterPro" id="IPR024185">
    <property type="entry name" value="FTHF_cligase-like_sf"/>
</dbReference>
<dbReference type="GO" id="GO:0005524">
    <property type="term" value="F:ATP binding"/>
    <property type="evidence" value="ECO:0007669"/>
    <property type="project" value="UniProtKB-KW"/>
</dbReference>
<keyword evidence="2" id="KW-0547">Nucleotide-binding</keyword>
<dbReference type="GO" id="GO:0009396">
    <property type="term" value="P:folic acid-containing compound biosynthetic process"/>
    <property type="evidence" value="ECO:0007669"/>
    <property type="project" value="TreeGrafter"/>
</dbReference>
<comment type="similarity">
    <text evidence="1">Belongs to the 5-formyltetrahydrofolate cyclo-ligase family.</text>
</comment>
<dbReference type="GO" id="GO:0035999">
    <property type="term" value="P:tetrahydrofolate interconversion"/>
    <property type="evidence" value="ECO:0007669"/>
    <property type="project" value="TreeGrafter"/>
</dbReference>
<dbReference type="AlphaFoldDB" id="A0A6J7GII2"/>
<sequence length="193" mass="21066">MKAADQSVIRSASRRARDARSREQRHADSAAIAERFEALLEGEAAHCIAIYASLDTEPDTWRLIDRLHTAGRMILLPRVSGPRTLEWGRYDEPDSLIAGKWDILEPKEPTTALLRDSAIIVVPALAVDPATGRRVGYGGGYFDAALADVPQHASGGPLRVALCFDDEVLEGLPANDWDACVDVIVTPTRTLRP</sequence>
<evidence type="ECO:0000256" key="4">
    <source>
        <dbReference type="SAM" id="MobiDB-lite"/>
    </source>
</evidence>
<protein>
    <submittedName>
        <fullName evidence="5">Unannotated protein</fullName>
    </submittedName>
</protein>
<dbReference type="EMBL" id="CAFBMR010000014">
    <property type="protein sequence ID" value="CAB4908187.1"/>
    <property type="molecule type" value="Genomic_DNA"/>
</dbReference>
<dbReference type="PANTHER" id="PTHR23407">
    <property type="entry name" value="ATPASE INHIBITOR/5-FORMYLTETRAHYDROFOLATE CYCLO-LIGASE"/>
    <property type="match status" value="1"/>
</dbReference>
<dbReference type="GO" id="GO:0030272">
    <property type="term" value="F:5-formyltetrahydrofolate cyclo-ligase activity"/>
    <property type="evidence" value="ECO:0007669"/>
    <property type="project" value="TreeGrafter"/>
</dbReference>
<feature type="region of interest" description="Disordered" evidence="4">
    <location>
        <begin position="1"/>
        <end position="26"/>
    </location>
</feature>
<evidence type="ECO:0000256" key="3">
    <source>
        <dbReference type="ARBA" id="ARBA00022840"/>
    </source>
</evidence>
<name>A0A6J7GII2_9ZZZZ</name>
<reference evidence="5" key="1">
    <citation type="submission" date="2020-05" db="EMBL/GenBank/DDBJ databases">
        <authorList>
            <person name="Chiriac C."/>
            <person name="Salcher M."/>
            <person name="Ghai R."/>
            <person name="Kavagutti S V."/>
        </authorList>
    </citation>
    <scope>NUCLEOTIDE SEQUENCE</scope>
</reference>
<proteinExistence type="inferred from homology"/>
<evidence type="ECO:0000256" key="2">
    <source>
        <dbReference type="ARBA" id="ARBA00022741"/>
    </source>
</evidence>
<accession>A0A6J7GII2</accession>
<keyword evidence="3" id="KW-0067">ATP-binding</keyword>
<dbReference type="SUPFAM" id="SSF100950">
    <property type="entry name" value="NagB/RpiA/CoA transferase-like"/>
    <property type="match status" value="1"/>
</dbReference>
<dbReference type="InterPro" id="IPR002698">
    <property type="entry name" value="FTHF_cligase"/>
</dbReference>
<organism evidence="5">
    <name type="scientific">freshwater metagenome</name>
    <dbReference type="NCBI Taxonomy" id="449393"/>
    <lineage>
        <taxon>unclassified sequences</taxon>
        <taxon>metagenomes</taxon>
        <taxon>ecological metagenomes</taxon>
    </lineage>
</organism>
<dbReference type="NCBIfam" id="TIGR02727">
    <property type="entry name" value="MTHFS_bact"/>
    <property type="match status" value="1"/>
</dbReference>
<evidence type="ECO:0000256" key="1">
    <source>
        <dbReference type="ARBA" id="ARBA00010638"/>
    </source>
</evidence>
<dbReference type="InterPro" id="IPR037171">
    <property type="entry name" value="NagB/RpiA_transferase-like"/>
</dbReference>